<feature type="transmembrane region" description="Helical" evidence="1">
    <location>
        <begin position="94"/>
        <end position="121"/>
    </location>
</feature>
<reference evidence="3" key="1">
    <citation type="submission" date="2024-02" db="UniProtKB">
        <authorList>
            <consortium name="WormBaseParasite"/>
        </authorList>
    </citation>
    <scope>IDENTIFICATION</scope>
</reference>
<accession>A0AAF5D2W8</accession>
<keyword evidence="2" id="KW-1185">Reference proteome</keyword>
<proteinExistence type="predicted"/>
<sequence>MVNCFNKNDSFYYGPELFGLVHYRNAAIVGSVLEILTLSGIIFISIILQTVYKITGLWSTVFVLVIGVMVFIASILMMYGIVNENPKLILPQIAILQIEITVFVLIAILSIFSMSCGIGVTNYLFNFFINVPEAEKNFGPIWPFNISGVGFVGSLVCIWFQRIVKSAYEYLLDKNYFEALEGSNNNIEMTNNNKKK</sequence>
<organism evidence="2 3">
    <name type="scientific">Strongyloides stercoralis</name>
    <name type="common">Threadworm</name>
    <dbReference type="NCBI Taxonomy" id="6248"/>
    <lineage>
        <taxon>Eukaryota</taxon>
        <taxon>Metazoa</taxon>
        <taxon>Ecdysozoa</taxon>
        <taxon>Nematoda</taxon>
        <taxon>Chromadorea</taxon>
        <taxon>Rhabditida</taxon>
        <taxon>Tylenchina</taxon>
        <taxon>Panagrolaimomorpha</taxon>
        <taxon>Strongyloidoidea</taxon>
        <taxon>Strongyloididae</taxon>
        <taxon>Strongyloides</taxon>
    </lineage>
</organism>
<keyword evidence="1" id="KW-0472">Membrane</keyword>
<dbReference type="Proteomes" id="UP000035681">
    <property type="component" value="Unplaced"/>
</dbReference>
<feature type="transmembrane region" description="Helical" evidence="1">
    <location>
        <begin position="26"/>
        <end position="51"/>
    </location>
</feature>
<feature type="transmembrane region" description="Helical" evidence="1">
    <location>
        <begin position="141"/>
        <end position="160"/>
    </location>
</feature>
<evidence type="ECO:0000256" key="1">
    <source>
        <dbReference type="SAM" id="Phobius"/>
    </source>
</evidence>
<dbReference type="WBParaSite" id="TCONS_00005952.p1">
    <property type="protein sequence ID" value="TCONS_00005952.p1"/>
    <property type="gene ID" value="XLOC_004158"/>
</dbReference>
<keyword evidence="1" id="KW-0812">Transmembrane</keyword>
<evidence type="ECO:0000313" key="3">
    <source>
        <dbReference type="WBParaSite" id="TCONS_00005952.p1"/>
    </source>
</evidence>
<protein>
    <submittedName>
        <fullName evidence="3">MARVEL domain-containing protein</fullName>
    </submittedName>
</protein>
<keyword evidence="1" id="KW-1133">Transmembrane helix</keyword>
<evidence type="ECO:0000313" key="2">
    <source>
        <dbReference type="Proteomes" id="UP000035681"/>
    </source>
</evidence>
<name>A0AAF5D2W8_STRER</name>
<dbReference type="AlphaFoldDB" id="A0AAF5D2W8"/>
<feature type="transmembrane region" description="Helical" evidence="1">
    <location>
        <begin position="57"/>
        <end position="82"/>
    </location>
</feature>